<dbReference type="Gene3D" id="1.20.120.330">
    <property type="entry name" value="Nucleotidyltransferases domain 2"/>
    <property type="match status" value="1"/>
</dbReference>
<organism evidence="1 2">
    <name type="scientific">Dawidia soli</name>
    <dbReference type="NCBI Taxonomy" id="2782352"/>
    <lineage>
        <taxon>Bacteria</taxon>
        <taxon>Pseudomonadati</taxon>
        <taxon>Bacteroidota</taxon>
        <taxon>Cytophagia</taxon>
        <taxon>Cytophagales</taxon>
        <taxon>Chryseotaleaceae</taxon>
        <taxon>Dawidia</taxon>
    </lineage>
</organism>
<dbReference type="Proteomes" id="UP001319180">
    <property type="component" value="Unassembled WGS sequence"/>
</dbReference>
<proteinExistence type="predicted"/>
<dbReference type="InterPro" id="IPR043519">
    <property type="entry name" value="NT_sf"/>
</dbReference>
<dbReference type="Gene3D" id="3.30.460.10">
    <property type="entry name" value="Beta Polymerase, domain 2"/>
    <property type="match status" value="1"/>
</dbReference>
<dbReference type="EMBL" id="JAHESC010000069">
    <property type="protein sequence ID" value="MBT1690513.1"/>
    <property type="molecule type" value="Genomic_DNA"/>
</dbReference>
<evidence type="ECO:0000313" key="2">
    <source>
        <dbReference type="Proteomes" id="UP001319180"/>
    </source>
</evidence>
<protein>
    <submittedName>
        <fullName evidence="1">Aminoglycoside 6-adenylyltransferase</fullName>
    </submittedName>
</protein>
<comment type="caution">
    <text evidence="1">The sequence shown here is derived from an EMBL/GenBank/DDBJ whole genome shotgun (WGS) entry which is preliminary data.</text>
</comment>
<reference evidence="1 2" key="1">
    <citation type="submission" date="2021-05" db="EMBL/GenBank/DDBJ databases">
        <title>A Polyphasic approach of four new species of the genus Ohtaekwangia: Ohtaekwangia histidinii sp. nov., Ohtaekwangia cretensis sp. nov., Ohtaekwangia indiensis sp. nov., Ohtaekwangia reichenbachii sp. nov. from diverse environment.</title>
        <authorList>
            <person name="Octaviana S."/>
        </authorList>
    </citation>
    <scope>NUCLEOTIDE SEQUENCE [LARGE SCALE GENOMIC DNA]</scope>
    <source>
        <strain evidence="1 2">PWU37</strain>
    </source>
</reference>
<dbReference type="AlphaFoldDB" id="A0AAP2DEF9"/>
<gene>
    <name evidence="1" type="ORF">KK078_28370</name>
</gene>
<keyword evidence="2" id="KW-1185">Reference proteome</keyword>
<accession>A0AAP2DEF9</accession>
<dbReference type="RefSeq" id="WP_254093964.1">
    <property type="nucleotide sequence ID" value="NZ_JAHESC010000069.1"/>
</dbReference>
<sequence>MIPAGHQSFVDSLIRLLASDDRYCALAVGGSWIENKLDRFSDIDLIIVHTGDALPLAQRQTLAGAAGNLLASFTGEHVGEPRLLICLYDDPLLHVDLKFVALPDMRTRVEDPLILWQRDEQLSGILATSQAKFPYPDYQWIEDRFWIWIHYAATKIGRGEFFETLTFLSYIQQVVLGPLVLIRRGYLPKGLRKLEQHLSAEDLHAMKQTLASFDKQSLLQAVQASVTYYKELRDAVMPSTIQRNARAEQRVLAYLQEIA</sequence>
<name>A0AAP2DEF9_9BACT</name>
<evidence type="ECO:0000313" key="1">
    <source>
        <dbReference type="EMBL" id="MBT1690513.1"/>
    </source>
</evidence>
<dbReference type="SUPFAM" id="SSF81301">
    <property type="entry name" value="Nucleotidyltransferase"/>
    <property type="match status" value="1"/>
</dbReference>